<comment type="subcellular location">
    <subcellularLocation>
        <location evidence="1">Membrane</location>
        <topology evidence="1">Multi-pass membrane protein</topology>
    </subcellularLocation>
</comment>
<dbReference type="Pfam" id="PF06687">
    <property type="entry name" value="SUR7"/>
    <property type="match status" value="1"/>
</dbReference>
<evidence type="ECO:0000256" key="3">
    <source>
        <dbReference type="ARBA" id="ARBA00022989"/>
    </source>
</evidence>
<feature type="transmembrane region" description="Helical" evidence="6">
    <location>
        <begin position="83"/>
        <end position="106"/>
    </location>
</feature>
<dbReference type="AlphaFoldDB" id="A0AAJ0CFI4"/>
<feature type="transmembrane region" description="Helical" evidence="6">
    <location>
        <begin position="151"/>
        <end position="172"/>
    </location>
</feature>
<dbReference type="GO" id="GO:0032153">
    <property type="term" value="C:cell division site"/>
    <property type="evidence" value="ECO:0007669"/>
    <property type="project" value="TreeGrafter"/>
</dbReference>
<proteinExistence type="predicted"/>
<reference evidence="8" key="1">
    <citation type="submission" date="2023-06" db="EMBL/GenBank/DDBJ databases">
        <title>Conoideocrella luteorostrata (Hypocreales: Clavicipitaceae), a potential biocontrol fungus for elongate hemlock scale in United States Christmas tree production areas.</title>
        <authorList>
            <person name="Barrett H."/>
            <person name="Lovett B."/>
            <person name="Macias A.M."/>
            <person name="Stajich J.E."/>
            <person name="Kasson M.T."/>
        </authorList>
    </citation>
    <scope>NUCLEOTIDE SEQUENCE</scope>
    <source>
        <strain evidence="8">ARSEF 14590</strain>
    </source>
</reference>
<accession>A0AAJ0CFI4</accession>
<evidence type="ECO:0000256" key="5">
    <source>
        <dbReference type="SAM" id="MobiDB-lite"/>
    </source>
</evidence>
<dbReference type="EMBL" id="JASWJB010000320">
    <property type="protein sequence ID" value="KAK2591632.1"/>
    <property type="molecule type" value="Genomic_DNA"/>
</dbReference>
<feature type="compositionally biased region" description="Polar residues" evidence="5">
    <location>
        <begin position="401"/>
        <end position="422"/>
    </location>
</feature>
<keyword evidence="3 6" id="KW-1133">Transmembrane helix</keyword>
<gene>
    <name evidence="8" type="primary">RIM9</name>
    <name evidence="8" type="ORF">QQS21_010674</name>
</gene>
<organism evidence="8 9">
    <name type="scientific">Conoideocrella luteorostrata</name>
    <dbReference type="NCBI Taxonomy" id="1105319"/>
    <lineage>
        <taxon>Eukaryota</taxon>
        <taxon>Fungi</taxon>
        <taxon>Dikarya</taxon>
        <taxon>Ascomycota</taxon>
        <taxon>Pezizomycotina</taxon>
        <taxon>Sordariomycetes</taxon>
        <taxon>Hypocreomycetidae</taxon>
        <taxon>Hypocreales</taxon>
        <taxon>Clavicipitaceae</taxon>
        <taxon>Conoideocrella</taxon>
    </lineage>
</organism>
<feature type="region of interest" description="Disordered" evidence="5">
    <location>
        <begin position="486"/>
        <end position="682"/>
    </location>
</feature>
<feature type="compositionally biased region" description="Basic and acidic residues" evidence="5">
    <location>
        <begin position="239"/>
        <end position="250"/>
    </location>
</feature>
<evidence type="ECO:0000256" key="1">
    <source>
        <dbReference type="ARBA" id="ARBA00004141"/>
    </source>
</evidence>
<feature type="compositionally biased region" description="Pro residues" evidence="5">
    <location>
        <begin position="623"/>
        <end position="634"/>
    </location>
</feature>
<feature type="compositionally biased region" description="Basic and acidic residues" evidence="5">
    <location>
        <begin position="581"/>
        <end position="591"/>
    </location>
</feature>
<feature type="region of interest" description="Disordered" evidence="5">
    <location>
        <begin position="238"/>
        <end position="464"/>
    </location>
</feature>
<feature type="transmembrane region" description="Helical" evidence="6">
    <location>
        <begin position="118"/>
        <end position="145"/>
    </location>
</feature>
<dbReference type="PANTHER" id="PTHR28013">
    <property type="entry name" value="PROTEIN DCV1-RELATED"/>
    <property type="match status" value="1"/>
</dbReference>
<dbReference type="GO" id="GO:0005886">
    <property type="term" value="C:plasma membrane"/>
    <property type="evidence" value="ECO:0007669"/>
    <property type="project" value="InterPro"/>
</dbReference>
<keyword evidence="4 6" id="KW-0472">Membrane</keyword>
<dbReference type="Proteomes" id="UP001251528">
    <property type="component" value="Unassembled WGS sequence"/>
</dbReference>
<dbReference type="PANTHER" id="PTHR28013:SF3">
    <property type="entry name" value="PROTEIN DCV1-RELATED"/>
    <property type="match status" value="1"/>
</dbReference>
<keyword evidence="2 6" id="KW-0812">Transmembrane</keyword>
<dbReference type="InterPro" id="IPR051380">
    <property type="entry name" value="pH-response_reg_palI/RIM9"/>
</dbReference>
<feature type="compositionally biased region" description="Polar residues" evidence="5">
    <location>
        <begin position="564"/>
        <end position="575"/>
    </location>
</feature>
<comment type="caution">
    <text evidence="8">The sequence shown here is derived from an EMBL/GenBank/DDBJ whole genome shotgun (WGS) entry which is preliminary data.</text>
</comment>
<keyword evidence="7" id="KW-0732">Signal</keyword>
<evidence type="ECO:0000256" key="7">
    <source>
        <dbReference type="SAM" id="SignalP"/>
    </source>
</evidence>
<protein>
    <submittedName>
        <fullName evidence="8">Regulator of ime2</fullName>
    </submittedName>
</protein>
<evidence type="ECO:0000256" key="6">
    <source>
        <dbReference type="SAM" id="Phobius"/>
    </source>
</evidence>
<dbReference type="InterPro" id="IPR009571">
    <property type="entry name" value="SUR7/Rim9-like_fungi"/>
</dbReference>
<evidence type="ECO:0000256" key="2">
    <source>
        <dbReference type="ARBA" id="ARBA00022692"/>
    </source>
</evidence>
<feature type="compositionally biased region" description="Gly residues" evidence="5">
    <location>
        <begin position="361"/>
        <end position="370"/>
    </location>
</feature>
<evidence type="ECO:0000313" key="9">
    <source>
        <dbReference type="Proteomes" id="UP001251528"/>
    </source>
</evidence>
<evidence type="ECO:0000313" key="8">
    <source>
        <dbReference type="EMBL" id="KAK2591632.1"/>
    </source>
</evidence>
<feature type="chain" id="PRO_5042587963" evidence="7">
    <location>
        <begin position="26"/>
        <end position="682"/>
    </location>
</feature>
<feature type="compositionally biased region" description="Polar residues" evidence="5">
    <location>
        <begin position="606"/>
        <end position="615"/>
    </location>
</feature>
<sequence>MLRPATPLSALLFAAFVLLLLSVISIPVTKFVPLGENKDVKYGVFGYCQGDKCSKIGLGYPSGGILNDETQQFDLPSSVRHTLSAILVIHPVAAFLTLVMFCLAAAAHMHSSSHSARYLLVLFIFTLLTFVVCLVAFVVDVLLFIPHLAWGTYMVLASTIILAICAVVSCAMRRTIVGRKARQKRIAENAEMSGENYYNREGQMKPSPVIASQPAFPFVSGGNSGGGDHLPAFATFESQQKEDQVSDERNSLIQRSPVEKPNEMANMGDAASLAASRRSQSRDRYGNPLNAPPDAYGPQPYGRGRGGGQRGGRGGPNGRGGFDAYGVAGRGRGSGRGNYGPPGRGGPRGRAGYGPPPRGAYGPGGMRGGRGPPPVAGYGNMGPGQYDRRPSAEEFAPYGQPQASQTSLDRGWNGSINGSASGNHDLPRAESPPPLPGHAMTGTQAIEMDGGPLGPPNAFGHHNQLRDSDVDVAGMVGLQQNRAVAGGGRDTFMSEGSKYSQDEQYVPPRAAWNQGSGRNSPRAASPAHPYRPTPERAGQNIPAARTGSRGDYYEDTDPRFDGTPPQTAQGGQMQHQHLHPAHAEAEYEDVHASIGGSRSPAESERSNFTSISQRGVNPRWEPHPPMPNQGPPLRRPVQQKQQRQEVLLNNNPDFQLPGSRGQVPNRSGPGMIPGSAYPTGAI</sequence>
<feature type="signal peptide" evidence="7">
    <location>
        <begin position="1"/>
        <end position="25"/>
    </location>
</feature>
<dbReference type="GO" id="GO:0035838">
    <property type="term" value="C:growing cell tip"/>
    <property type="evidence" value="ECO:0007669"/>
    <property type="project" value="TreeGrafter"/>
</dbReference>
<name>A0AAJ0CFI4_9HYPO</name>
<keyword evidence="9" id="KW-1185">Reference proteome</keyword>
<feature type="compositionally biased region" description="Gly residues" evidence="5">
    <location>
        <begin position="303"/>
        <end position="352"/>
    </location>
</feature>
<evidence type="ECO:0000256" key="4">
    <source>
        <dbReference type="ARBA" id="ARBA00023136"/>
    </source>
</evidence>